<evidence type="ECO:0000313" key="3">
    <source>
        <dbReference type="Proteomes" id="UP001195941"/>
    </source>
</evidence>
<dbReference type="Proteomes" id="UP001195941">
    <property type="component" value="Unassembled WGS sequence"/>
</dbReference>
<dbReference type="CDD" id="cd04332">
    <property type="entry name" value="YbaK_like"/>
    <property type="match status" value="1"/>
</dbReference>
<gene>
    <name evidence="2" type="ORF">IT775_07000</name>
</gene>
<keyword evidence="3" id="KW-1185">Reference proteome</keyword>
<name>A0ABS5HPI4_9RHOB</name>
<organism evidence="2 3">
    <name type="scientific">Thalassovita aquimarina</name>
    <dbReference type="NCBI Taxonomy" id="2785917"/>
    <lineage>
        <taxon>Bacteria</taxon>
        <taxon>Pseudomonadati</taxon>
        <taxon>Pseudomonadota</taxon>
        <taxon>Alphaproteobacteria</taxon>
        <taxon>Rhodobacterales</taxon>
        <taxon>Roseobacteraceae</taxon>
        <taxon>Thalassovita</taxon>
    </lineage>
</organism>
<dbReference type="InterPro" id="IPR007214">
    <property type="entry name" value="YbaK/aa-tRNA-synth-assoc-dom"/>
</dbReference>
<proteinExistence type="predicted"/>
<dbReference type="SUPFAM" id="SSF55826">
    <property type="entry name" value="YbaK/ProRS associated domain"/>
    <property type="match status" value="1"/>
</dbReference>
<dbReference type="EMBL" id="JADMKU010000005">
    <property type="protein sequence ID" value="MBR9650866.1"/>
    <property type="molecule type" value="Genomic_DNA"/>
</dbReference>
<comment type="caution">
    <text evidence="2">The sequence shown here is derived from an EMBL/GenBank/DDBJ whole genome shotgun (WGS) entry which is preliminary data.</text>
</comment>
<accession>A0ABS5HPI4</accession>
<protein>
    <submittedName>
        <fullName evidence="2">YbaK/EbsC family protein</fullName>
    </submittedName>
</protein>
<dbReference type="Gene3D" id="3.90.960.10">
    <property type="entry name" value="YbaK/aminoacyl-tRNA synthetase-associated domain"/>
    <property type="match status" value="1"/>
</dbReference>
<sequence>MSLSARLEHHLQASGLPFEILTHRYAATALENALMAHVPGDHLAKSVLIHKEDGPMLAVLPANHQLDLSRLQSMIHHPIGLAPESELEDLFDDCSPGAAPPVGAAYDLDTIVDNSLSGLDKVWFEAGDHRTLIEMKGRDFDKLMQDAEHGSICVH</sequence>
<evidence type="ECO:0000259" key="1">
    <source>
        <dbReference type="Pfam" id="PF04073"/>
    </source>
</evidence>
<dbReference type="PANTHER" id="PTHR30411:SF9">
    <property type="entry name" value="MULTIFUNCTIONAL SER_THR-TRNA DEACYLASE PROXP-Y"/>
    <property type="match status" value="1"/>
</dbReference>
<dbReference type="RefSeq" id="WP_212700381.1">
    <property type="nucleotide sequence ID" value="NZ_JADMKU010000005.1"/>
</dbReference>
<dbReference type="InterPro" id="IPR036754">
    <property type="entry name" value="YbaK/aa-tRNA-synt-asso_dom_sf"/>
</dbReference>
<feature type="domain" description="YbaK/aminoacyl-tRNA synthetase-associated" evidence="1">
    <location>
        <begin position="26"/>
        <end position="143"/>
    </location>
</feature>
<reference evidence="2 3" key="1">
    <citation type="journal article" date="2021" name="Arch. Microbiol.">
        <title>Thalassobius aquimarinus sp. nov., isolated from the Sea of Japan seashore.</title>
        <authorList>
            <person name="Kurilenko V.V."/>
            <person name="Romanenko L.A."/>
            <person name="Chernysheva N.Y."/>
            <person name="Velansky P.V."/>
            <person name="Tekutyeva L.A."/>
            <person name="Isaeva M.P."/>
            <person name="Mikhailov V.V."/>
        </authorList>
    </citation>
    <scope>NUCLEOTIDE SEQUENCE [LARGE SCALE GENOMIC DNA]</scope>
    <source>
        <strain evidence="2 3">KMM 8518</strain>
    </source>
</reference>
<dbReference type="Pfam" id="PF04073">
    <property type="entry name" value="tRNA_edit"/>
    <property type="match status" value="1"/>
</dbReference>
<dbReference type="PANTHER" id="PTHR30411">
    <property type="entry name" value="CYTOPLASMIC PROTEIN"/>
    <property type="match status" value="1"/>
</dbReference>
<evidence type="ECO:0000313" key="2">
    <source>
        <dbReference type="EMBL" id="MBR9650866.1"/>
    </source>
</evidence>